<feature type="domain" description="Tetrapyrrole biosynthesis uroporphyrinogen III synthase" evidence="1">
    <location>
        <begin position="19"/>
        <end position="258"/>
    </location>
</feature>
<dbReference type="Proteomes" id="UP000321363">
    <property type="component" value="Unassembled WGS sequence"/>
</dbReference>
<name>A0A5C6VX37_9BACI</name>
<dbReference type="Gene3D" id="3.40.50.10090">
    <property type="match status" value="2"/>
</dbReference>
<gene>
    <name evidence="2" type="ORF">FS935_16595</name>
</gene>
<evidence type="ECO:0000313" key="3">
    <source>
        <dbReference type="Proteomes" id="UP000321363"/>
    </source>
</evidence>
<dbReference type="InterPro" id="IPR003754">
    <property type="entry name" value="4pyrrol_synth_uPrphyn_synth"/>
</dbReference>
<evidence type="ECO:0000313" key="2">
    <source>
        <dbReference type="EMBL" id="TXC89499.1"/>
    </source>
</evidence>
<dbReference type="NCBIfam" id="NF004584">
    <property type="entry name" value="PRK05928.2-1"/>
    <property type="match status" value="1"/>
</dbReference>
<dbReference type="AlphaFoldDB" id="A0A5C6VX37"/>
<sequence length="275" mass="30304">MKRLNGKTIALVGQRKSEELSKLVENLGGVALIRPAQGTVFLDESNVEKEIHALVTGDFDWLIFTTGIGTDKLYQTAVNMGLGETFIEALQKAKIAARGYKTVNVLKKLGIKPDVRDDDGSTAGLVRQLDAQKLTGCRVALQLHGDPAPLLINWLKNQGAEYREILPYQHVPPKPEVMEQLMDEILSGKIDAVNFTSTPQARFLLAYAKEKGKEKEILDAFATNVIAVSVGKVTAQALREVGITRMVIPEEERMGSAIIALVQFYQKQEEVETSE</sequence>
<dbReference type="GO" id="GO:0006780">
    <property type="term" value="P:uroporphyrinogen III biosynthetic process"/>
    <property type="evidence" value="ECO:0007669"/>
    <property type="project" value="InterPro"/>
</dbReference>
<reference evidence="2 3" key="1">
    <citation type="journal article" date="2005" name="Int. J. Syst. Evol. Microbiol.">
        <title>Bacillus litoralis sp. nov., isolated from a tidal flat of the Yellow Sea in Korea.</title>
        <authorList>
            <person name="Yoon J.H."/>
            <person name="Oh T.K."/>
        </authorList>
    </citation>
    <scope>NUCLEOTIDE SEQUENCE [LARGE SCALE GENOMIC DNA]</scope>
    <source>
        <strain evidence="2 3">SW-211</strain>
    </source>
</reference>
<accession>A0A5C6VX37</accession>
<comment type="caution">
    <text evidence="2">The sequence shown here is derived from an EMBL/GenBank/DDBJ whole genome shotgun (WGS) entry which is preliminary data.</text>
</comment>
<dbReference type="InterPro" id="IPR039793">
    <property type="entry name" value="UROS/Hem4"/>
</dbReference>
<dbReference type="EMBL" id="VOQF01000009">
    <property type="protein sequence ID" value="TXC89499.1"/>
    <property type="molecule type" value="Genomic_DNA"/>
</dbReference>
<dbReference type="PANTHER" id="PTHR40082:SF1">
    <property type="entry name" value="BLR5956 PROTEIN"/>
    <property type="match status" value="1"/>
</dbReference>
<dbReference type="CDD" id="cd06578">
    <property type="entry name" value="HemD"/>
    <property type="match status" value="1"/>
</dbReference>
<keyword evidence="3" id="KW-1185">Reference proteome</keyword>
<organism evidence="2 3">
    <name type="scientific">Metabacillus litoralis</name>
    <dbReference type="NCBI Taxonomy" id="152268"/>
    <lineage>
        <taxon>Bacteria</taxon>
        <taxon>Bacillati</taxon>
        <taxon>Bacillota</taxon>
        <taxon>Bacilli</taxon>
        <taxon>Bacillales</taxon>
        <taxon>Bacillaceae</taxon>
        <taxon>Metabacillus</taxon>
    </lineage>
</organism>
<dbReference type="GO" id="GO:0004852">
    <property type="term" value="F:uroporphyrinogen-III synthase activity"/>
    <property type="evidence" value="ECO:0007669"/>
    <property type="project" value="UniProtKB-EC"/>
</dbReference>
<dbReference type="EC" id="4.2.1.75" evidence="2"/>
<protein>
    <submittedName>
        <fullName evidence="2">Uroporphyrinogen-III synthase</fullName>
        <ecNumber evidence="2">4.2.1.75</ecNumber>
    </submittedName>
</protein>
<proteinExistence type="predicted"/>
<dbReference type="InterPro" id="IPR036108">
    <property type="entry name" value="4pyrrol_syn_uPrphyn_synt_sf"/>
</dbReference>
<evidence type="ECO:0000259" key="1">
    <source>
        <dbReference type="Pfam" id="PF02602"/>
    </source>
</evidence>
<dbReference type="SUPFAM" id="SSF69618">
    <property type="entry name" value="HemD-like"/>
    <property type="match status" value="1"/>
</dbReference>
<dbReference type="OrthoDB" id="9775656at2"/>
<keyword evidence="2" id="KW-0456">Lyase</keyword>
<dbReference type="RefSeq" id="WP_146949764.1">
    <property type="nucleotide sequence ID" value="NZ_VOQF01000009.1"/>
</dbReference>
<dbReference type="Pfam" id="PF02602">
    <property type="entry name" value="HEM4"/>
    <property type="match status" value="1"/>
</dbReference>
<dbReference type="PANTHER" id="PTHR40082">
    <property type="entry name" value="BLR5956 PROTEIN"/>
    <property type="match status" value="1"/>
</dbReference>